<reference evidence="2 3" key="1">
    <citation type="submission" date="2021-08" db="EMBL/GenBank/DDBJ databases">
        <title>Draft Genome Sequence of Phanerochaete sordida strain YK-624.</title>
        <authorList>
            <person name="Mori T."/>
            <person name="Dohra H."/>
            <person name="Suzuki T."/>
            <person name="Kawagishi H."/>
            <person name="Hirai H."/>
        </authorList>
    </citation>
    <scope>NUCLEOTIDE SEQUENCE [LARGE SCALE GENOMIC DNA]</scope>
    <source>
        <strain evidence="2 3">YK-624</strain>
    </source>
</reference>
<feature type="region of interest" description="Disordered" evidence="1">
    <location>
        <begin position="566"/>
        <end position="600"/>
    </location>
</feature>
<comment type="caution">
    <text evidence="2">The sequence shown here is derived from an EMBL/GenBank/DDBJ whole genome shotgun (WGS) entry which is preliminary data.</text>
</comment>
<dbReference type="AlphaFoldDB" id="A0A9P3GKD9"/>
<keyword evidence="3" id="KW-1185">Reference proteome</keyword>
<feature type="compositionally biased region" description="Polar residues" evidence="1">
    <location>
        <begin position="342"/>
        <end position="357"/>
    </location>
</feature>
<sequence length="834" mass="87824">MSRKRKARDAESIDSEKSVPTRRGPLDAPSTRHGPARNGRTTSTAAPTSQAATMQRYPSQSSTAGEDDESLSRGRTNGHSNGRARGQSNGQNGDAGHHGHSGTPQPLAHSDAGSPHGSQPVWRVQGYVSEHSQSPGPRPRAGSVVVQRSLSGQGVGAEGNQSLALAGGYGVHQVQQTREPRNIEPALAPGAELITVLINDNRYLNEHGIAEIFIPTFKTDSAIWVDARDVVAHLQHSPGKVDGPARVSVMRGGWKQWFLRVEPDGTMISGMANLKVEENNTLKIHIDYIPRYAPHLNQHPVPSETFDRYDERSWAPRAEPERSMSSMAAPRGRAEPPRVHVQQRQASHTSSQSTPPSNRKRRHVDSGEGSQAASSSSHAQQAPSNAGSGRPSSSSTTARMHATHVPQTSRQLANNPSVARQPSMNEPSSPSTLYPASTSQGSMVLHPSQSEADTFAPDPEPEPEPRQQSTAPDSPVQQAFNSPVTTEPALSPVTHSPRLVSSPALPQRAPSPAPPARMPSPQSSPESSPPPSQAKKPRYDDESDSDDEVQLRAGVTQIATSAVRFTSGSHPGSLSMSVPATNPGSAPAPPPQSTSASIFTSTSASSHASAFSLASLSTPVSTSAPTPASSSGGFGKFAGAGSTGGFAGFGAPTTGLGAGTSQLTRNTTVGASGASGTLARAAGFGAASGGRDVVTLYLQRVLRAEPGYDAFLRARTEQLGIAQQVPHWRYLKGKLEAYVGKAVPADVPEAGGMIISKEQVTKAFGVPLSRADEYVEALSLTALYGPRGSRTEDKHVATIYDEPCAVASNVQLSRYLKALRDAQTLWETQHGAAR</sequence>
<feature type="region of interest" description="Disordered" evidence="1">
    <location>
        <begin position="1"/>
        <end position="120"/>
    </location>
</feature>
<feature type="compositionally biased region" description="Low complexity" evidence="1">
    <location>
        <begin position="370"/>
        <end position="399"/>
    </location>
</feature>
<feature type="compositionally biased region" description="Low complexity" evidence="1">
    <location>
        <begin position="41"/>
        <end position="53"/>
    </location>
</feature>
<feature type="compositionally biased region" description="Polar residues" evidence="1">
    <location>
        <begin position="466"/>
        <end position="485"/>
    </location>
</feature>
<protein>
    <submittedName>
        <fullName evidence="2">Uncharacterized protein</fullName>
    </submittedName>
</protein>
<feature type="compositionally biased region" description="Polar residues" evidence="1">
    <location>
        <begin position="566"/>
        <end position="578"/>
    </location>
</feature>
<evidence type="ECO:0000256" key="1">
    <source>
        <dbReference type="SAM" id="MobiDB-lite"/>
    </source>
</evidence>
<name>A0A9P3GKD9_9APHY</name>
<gene>
    <name evidence="2" type="ORF">PsYK624_120850</name>
</gene>
<evidence type="ECO:0000313" key="3">
    <source>
        <dbReference type="Proteomes" id="UP000703269"/>
    </source>
</evidence>
<evidence type="ECO:0000313" key="2">
    <source>
        <dbReference type="EMBL" id="GJE95894.1"/>
    </source>
</evidence>
<feature type="compositionally biased region" description="Polar residues" evidence="1">
    <location>
        <begin position="73"/>
        <end position="92"/>
    </location>
</feature>
<feature type="compositionally biased region" description="Polar residues" evidence="1">
    <location>
        <begin position="405"/>
        <end position="452"/>
    </location>
</feature>
<feature type="region of interest" description="Disordered" evidence="1">
    <location>
        <begin position="315"/>
        <end position="551"/>
    </location>
</feature>
<feature type="compositionally biased region" description="Pro residues" evidence="1">
    <location>
        <begin position="509"/>
        <end position="518"/>
    </location>
</feature>
<dbReference type="OrthoDB" id="3215534at2759"/>
<dbReference type="Proteomes" id="UP000703269">
    <property type="component" value="Unassembled WGS sequence"/>
</dbReference>
<organism evidence="2 3">
    <name type="scientific">Phanerochaete sordida</name>
    <dbReference type="NCBI Taxonomy" id="48140"/>
    <lineage>
        <taxon>Eukaryota</taxon>
        <taxon>Fungi</taxon>
        <taxon>Dikarya</taxon>
        <taxon>Basidiomycota</taxon>
        <taxon>Agaricomycotina</taxon>
        <taxon>Agaricomycetes</taxon>
        <taxon>Polyporales</taxon>
        <taxon>Phanerochaetaceae</taxon>
        <taxon>Phanerochaete</taxon>
    </lineage>
</organism>
<accession>A0A9P3GKD9</accession>
<feature type="compositionally biased region" description="Basic and acidic residues" evidence="1">
    <location>
        <begin position="8"/>
        <end position="19"/>
    </location>
</feature>
<proteinExistence type="predicted"/>
<dbReference type="EMBL" id="BPQB01000053">
    <property type="protein sequence ID" value="GJE95894.1"/>
    <property type="molecule type" value="Genomic_DNA"/>
</dbReference>